<evidence type="ECO:0000313" key="3">
    <source>
        <dbReference type="Proteomes" id="UP000002669"/>
    </source>
</evidence>
<dbReference type="InParanoid" id="E4V290"/>
<gene>
    <name evidence="2" type="ORF">MGYG_07162</name>
</gene>
<proteinExistence type="inferred from homology"/>
<dbReference type="OMA" id="QSDEEVW"/>
<protein>
    <recommendedName>
        <fullName evidence="4">Methyltransferase</fullName>
    </recommendedName>
</protein>
<dbReference type="PANTHER" id="PTHR34598">
    <property type="entry name" value="BLL6449 PROTEIN"/>
    <property type="match status" value="1"/>
</dbReference>
<name>E4V290_ARTGP</name>
<comment type="similarity">
    <text evidence="1">Belongs to the asaB hydroxylase/desaturase family.</text>
</comment>
<dbReference type="PANTHER" id="PTHR34598:SF3">
    <property type="entry name" value="OXIDOREDUCTASE AN1597"/>
    <property type="match status" value="1"/>
</dbReference>
<dbReference type="InterPro" id="IPR044053">
    <property type="entry name" value="AsaB-like"/>
</dbReference>
<evidence type="ECO:0000256" key="1">
    <source>
        <dbReference type="ARBA" id="ARBA00023604"/>
    </source>
</evidence>
<sequence length="277" mass="32604">MTFAAKIHYLQRLKLYESQKPYMITFDIPEKVGKKTNHSYIPCDVHITNAQQCKEKFTLDSHGFQFEDWPTNLVSENFDDDNLVKNRYYGEVVARMEQLFPDALEIRALTYLRRKRNETFLKVASAEPKSINPIIYAHTDFTPKGAATAIEPLLRAHEYLRGHRYDMLNVWRPTRGPNRDWPLALCDFNTITRKDIEFNDVIHRDHVGESLRLYPNPEHRWYFLDDQTTSQVAIFRNVHSDGLEIPFGVHSAFTNPRVNSDQPPRESIELRCVRFFK</sequence>
<dbReference type="EMBL" id="DS989827">
    <property type="protein sequence ID" value="EFR04155.1"/>
    <property type="molecule type" value="Genomic_DNA"/>
</dbReference>
<accession>E4V290</accession>
<dbReference type="VEuPathDB" id="FungiDB:MGYG_07162"/>
<dbReference type="RefSeq" id="XP_003171163.1">
    <property type="nucleotide sequence ID" value="XM_003171115.1"/>
</dbReference>
<dbReference type="Proteomes" id="UP000002669">
    <property type="component" value="Unassembled WGS sequence"/>
</dbReference>
<dbReference type="OrthoDB" id="4183769at2759"/>
<dbReference type="STRING" id="535722.E4V290"/>
<evidence type="ECO:0000313" key="2">
    <source>
        <dbReference type="EMBL" id="EFR04155.1"/>
    </source>
</evidence>
<dbReference type="NCBIfam" id="NF041278">
    <property type="entry name" value="CmcJ_NvfI_EfuI"/>
    <property type="match status" value="1"/>
</dbReference>
<reference evidence="3" key="1">
    <citation type="journal article" date="2012" name="MBio">
        <title>Comparative genome analysis of Trichophyton rubrum and related dermatophytes reveals candidate genes involved in infection.</title>
        <authorList>
            <person name="Martinez D.A."/>
            <person name="Oliver B.G."/>
            <person name="Graeser Y."/>
            <person name="Goldberg J.M."/>
            <person name="Li W."/>
            <person name="Martinez-Rossi N.M."/>
            <person name="Monod M."/>
            <person name="Shelest E."/>
            <person name="Barton R.C."/>
            <person name="Birch E."/>
            <person name="Brakhage A.A."/>
            <person name="Chen Z."/>
            <person name="Gurr S.J."/>
            <person name="Heiman D."/>
            <person name="Heitman J."/>
            <person name="Kosti I."/>
            <person name="Rossi A."/>
            <person name="Saif S."/>
            <person name="Samalova M."/>
            <person name="Saunders C.W."/>
            <person name="Shea T."/>
            <person name="Summerbell R.C."/>
            <person name="Xu J."/>
            <person name="Young S."/>
            <person name="Zeng Q."/>
            <person name="Birren B.W."/>
            <person name="Cuomo C.A."/>
            <person name="White T.C."/>
        </authorList>
    </citation>
    <scope>NUCLEOTIDE SEQUENCE [LARGE SCALE GENOMIC DNA]</scope>
    <source>
        <strain evidence="3">ATCC MYA-4604 / CBS 118893</strain>
    </source>
</reference>
<organism evidence="3">
    <name type="scientific">Arthroderma gypseum (strain ATCC MYA-4604 / CBS 118893)</name>
    <name type="common">Microsporum gypseum</name>
    <dbReference type="NCBI Taxonomy" id="535722"/>
    <lineage>
        <taxon>Eukaryota</taxon>
        <taxon>Fungi</taxon>
        <taxon>Dikarya</taxon>
        <taxon>Ascomycota</taxon>
        <taxon>Pezizomycotina</taxon>
        <taxon>Eurotiomycetes</taxon>
        <taxon>Eurotiomycetidae</taxon>
        <taxon>Onygenales</taxon>
        <taxon>Arthrodermataceae</taxon>
        <taxon>Nannizzia</taxon>
    </lineage>
</organism>
<dbReference type="GO" id="GO:0016491">
    <property type="term" value="F:oxidoreductase activity"/>
    <property type="evidence" value="ECO:0007669"/>
    <property type="project" value="InterPro"/>
</dbReference>
<dbReference type="AlphaFoldDB" id="E4V290"/>
<dbReference type="HOGENOM" id="CLU_042688_0_1_1"/>
<dbReference type="eggNOG" id="ENOG502RS3Y">
    <property type="taxonomic scope" value="Eukaryota"/>
</dbReference>
<keyword evidence="3" id="KW-1185">Reference proteome</keyword>
<dbReference type="GeneID" id="10026412"/>
<evidence type="ECO:0008006" key="4">
    <source>
        <dbReference type="Google" id="ProtNLM"/>
    </source>
</evidence>